<accession>A0A7J6L3K8</accession>
<reference evidence="4 5" key="1">
    <citation type="submission" date="2020-04" db="EMBL/GenBank/DDBJ databases">
        <title>Perkinsus olseni comparative genomics.</title>
        <authorList>
            <person name="Bogema D.R."/>
        </authorList>
    </citation>
    <scope>NUCLEOTIDE SEQUENCE [LARGE SCALE GENOMIC DNA]</scope>
    <source>
        <strain evidence="2">ATCC PRA-179</strain>
        <strain evidence="3">ATCC PRA-31</strain>
    </source>
</reference>
<dbReference type="EMBL" id="JABAHT010000619">
    <property type="protein sequence ID" value="KAF4653469.1"/>
    <property type="molecule type" value="Genomic_DNA"/>
</dbReference>
<sequence length="140" mass="14540">MKRFRKNASRISVAPVGGQEEAFGEGQQGDIRSAAPNLAVGNFRLEGGEGGCSGSDDKSARESVAVDLPGAIETNGKGDPNAMERCSGSLEDRGTEGVAKSRSVRMDVPEAAGKESKNSLASSGDEKWVEMAVPTCVSCF</sequence>
<protein>
    <submittedName>
        <fullName evidence="2">Uncharacterized protein</fullName>
    </submittedName>
</protein>
<dbReference type="EMBL" id="JABANN010000657">
    <property type="protein sequence ID" value="KAF4655210.1"/>
    <property type="molecule type" value="Genomic_DNA"/>
</dbReference>
<evidence type="ECO:0000313" key="3">
    <source>
        <dbReference type="EMBL" id="KAF4655210.1"/>
    </source>
</evidence>
<feature type="compositionally biased region" description="Low complexity" evidence="1">
    <location>
        <begin position="17"/>
        <end position="29"/>
    </location>
</feature>
<feature type="region of interest" description="Disordered" evidence="1">
    <location>
        <begin position="1"/>
        <end position="33"/>
    </location>
</feature>
<dbReference type="Proteomes" id="UP000570595">
    <property type="component" value="Unassembled WGS sequence"/>
</dbReference>
<dbReference type="AlphaFoldDB" id="A0A7J6L3K8"/>
<dbReference type="Proteomes" id="UP000572268">
    <property type="component" value="Unassembled WGS sequence"/>
</dbReference>
<dbReference type="OrthoDB" id="10317901at2759"/>
<evidence type="ECO:0000256" key="1">
    <source>
        <dbReference type="SAM" id="MobiDB-lite"/>
    </source>
</evidence>
<organism evidence="2 4">
    <name type="scientific">Perkinsus olseni</name>
    <name type="common">Perkinsus atlanticus</name>
    <dbReference type="NCBI Taxonomy" id="32597"/>
    <lineage>
        <taxon>Eukaryota</taxon>
        <taxon>Sar</taxon>
        <taxon>Alveolata</taxon>
        <taxon>Perkinsozoa</taxon>
        <taxon>Perkinsea</taxon>
        <taxon>Perkinsida</taxon>
        <taxon>Perkinsidae</taxon>
        <taxon>Perkinsus</taxon>
    </lineage>
</organism>
<comment type="caution">
    <text evidence="2">The sequence shown here is derived from an EMBL/GenBank/DDBJ whole genome shotgun (WGS) entry which is preliminary data.</text>
</comment>
<gene>
    <name evidence="3" type="ORF">FOL46_008326</name>
    <name evidence="2" type="ORF">FOZ61_008954</name>
</gene>
<name>A0A7J6L3K8_PEROL</name>
<proteinExistence type="predicted"/>
<evidence type="ECO:0000313" key="2">
    <source>
        <dbReference type="EMBL" id="KAF4653469.1"/>
    </source>
</evidence>
<feature type="region of interest" description="Disordered" evidence="1">
    <location>
        <begin position="70"/>
        <end position="125"/>
    </location>
</feature>
<feature type="compositionally biased region" description="Basic and acidic residues" evidence="1">
    <location>
        <begin position="104"/>
        <end position="117"/>
    </location>
</feature>
<evidence type="ECO:0000313" key="4">
    <source>
        <dbReference type="Proteomes" id="UP000570595"/>
    </source>
</evidence>
<evidence type="ECO:0000313" key="5">
    <source>
        <dbReference type="Proteomes" id="UP000572268"/>
    </source>
</evidence>